<evidence type="ECO:0000313" key="1">
    <source>
        <dbReference type="EMBL" id="MFC3201355.1"/>
    </source>
</evidence>
<sequence length="69" mass="7432">MATPRKMPSRSELTGALKTAAVVGSVLLLINQYEAVMGQMEFNLTKAILSYCVPFSVYLYGRLSVASSG</sequence>
<accession>A0ABV7JWG5</accession>
<gene>
    <name evidence="1" type="primary">nrtS</name>
    <name evidence="1" type="ORF">ACFOEW_05940</name>
</gene>
<dbReference type="Proteomes" id="UP001595477">
    <property type="component" value="Unassembled WGS sequence"/>
</dbReference>
<dbReference type="EMBL" id="JBHRSX010000014">
    <property type="protein sequence ID" value="MFC3201355.1"/>
    <property type="molecule type" value="Genomic_DNA"/>
</dbReference>
<reference evidence="2" key="1">
    <citation type="journal article" date="2019" name="Int. J. Syst. Evol. Microbiol.">
        <title>The Global Catalogue of Microorganisms (GCM) 10K type strain sequencing project: providing services to taxonomists for standard genome sequencing and annotation.</title>
        <authorList>
            <consortium name="The Broad Institute Genomics Platform"/>
            <consortium name="The Broad Institute Genome Sequencing Center for Infectious Disease"/>
            <person name="Wu L."/>
            <person name="Ma J."/>
        </authorList>
    </citation>
    <scope>NUCLEOTIDE SEQUENCE [LARGE SCALE GENOMIC DNA]</scope>
    <source>
        <strain evidence="2">KCTC 52449</strain>
    </source>
</reference>
<name>A0ABV7JWG5_9ALTE</name>
<dbReference type="RefSeq" id="WP_241155622.1">
    <property type="nucleotide sequence ID" value="NZ_JBHRSX010000014.1"/>
</dbReference>
<comment type="caution">
    <text evidence="1">The sequence shown here is derived from an EMBL/GenBank/DDBJ whole genome shotgun (WGS) entry which is preliminary data.</text>
</comment>
<dbReference type="NCBIfam" id="NF038050">
    <property type="entry name" value="NrtS"/>
    <property type="match status" value="1"/>
</dbReference>
<protein>
    <submittedName>
        <fullName evidence="1">Nitrate/nitrite transporter NrtS</fullName>
    </submittedName>
</protein>
<organism evidence="1 2">
    <name type="scientific">Alteromonas oceani</name>
    <dbReference type="NCBI Taxonomy" id="2071609"/>
    <lineage>
        <taxon>Bacteria</taxon>
        <taxon>Pseudomonadati</taxon>
        <taxon>Pseudomonadota</taxon>
        <taxon>Gammaproteobacteria</taxon>
        <taxon>Alteromonadales</taxon>
        <taxon>Alteromonadaceae</taxon>
        <taxon>Alteromonas/Salinimonas group</taxon>
        <taxon>Alteromonas</taxon>
    </lineage>
</organism>
<proteinExistence type="predicted"/>
<dbReference type="InterPro" id="IPR047700">
    <property type="entry name" value="NrtS-like"/>
</dbReference>
<keyword evidence="2" id="KW-1185">Reference proteome</keyword>
<evidence type="ECO:0000313" key="2">
    <source>
        <dbReference type="Proteomes" id="UP001595477"/>
    </source>
</evidence>